<dbReference type="GO" id="GO:0005829">
    <property type="term" value="C:cytosol"/>
    <property type="evidence" value="ECO:0007669"/>
    <property type="project" value="TreeGrafter"/>
</dbReference>
<keyword evidence="6 8" id="KW-0648">Protein biosynthesis</keyword>
<dbReference type="Gene3D" id="3.40.50.170">
    <property type="entry name" value="Formyl transferase, N-terminal domain"/>
    <property type="match status" value="1"/>
</dbReference>
<protein>
    <recommendedName>
        <fullName evidence="4 8">Methionyl-tRNA formyltransferase</fullName>
        <ecNumber evidence="3 8">2.1.2.9</ecNumber>
    </recommendedName>
</protein>
<dbReference type="InterPro" id="IPR005793">
    <property type="entry name" value="Formyl_trans_C"/>
</dbReference>
<dbReference type="SUPFAM" id="SSF53328">
    <property type="entry name" value="Formyltransferase"/>
    <property type="match status" value="1"/>
</dbReference>
<comment type="similarity">
    <text evidence="2 8">Belongs to the Fmt family.</text>
</comment>
<proteinExistence type="inferred from homology"/>
<dbReference type="InterPro" id="IPR041711">
    <property type="entry name" value="Met-tRNA-FMT_N"/>
</dbReference>
<comment type="catalytic activity">
    <reaction evidence="7 8">
        <text>L-methionyl-tRNA(fMet) + (6R)-10-formyltetrahydrofolate = N-formyl-L-methionyl-tRNA(fMet) + (6S)-5,6,7,8-tetrahydrofolate + H(+)</text>
        <dbReference type="Rhea" id="RHEA:24380"/>
        <dbReference type="Rhea" id="RHEA-COMP:9952"/>
        <dbReference type="Rhea" id="RHEA-COMP:9953"/>
        <dbReference type="ChEBI" id="CHEBI:15378"/>
        <dbReference type="ChEBI" id="CHEBI:57453"/>
        <dbReference type="ChEBI" id="CHEBI:78530"/>
        <dbReference type="ChEBI" id="CHEBI:78844"/>
        <dbReference type="ChEBI" id="CHEBI:195366"/>
        <dbReference type="EC" id="2.1.2.9"/>
    </reaction>
</comment>
<sequence length="314" mass="35801">MEILKIIFAGTSHFSAQHLLSLLNLSYNVVSIITQPDRPCGRGQKIIFSPIKLLSIKYNIPLLQPSNLHEEQFQKKISQLHANIMIVVAYGRIIPKNILTMFSKGCINVHASLLPRWRGATPIQSSILNGDKETGISIIYMDEKLDHGDIIHSRKCDISPTDTTFSLSEKLKKIGICTLLEALKKIQYNNVIKRKQNEENATTSKKIFKQDALLNWKLEAKQLERLIRAFNPWPICYFIVQKNIIKVWKASVIKHTLANVSIGEIVSFNKQGIQINTSHKILNIEKIQFPGKNIIDIQKILKSKKTWFKLGTII</sequence>
<dbReference type="PANTHER" id="PTHR11138">
    <property type="entry name" value="METHIONYL-TRNA FORMYLTRANSFERASE"/>
    <property type="match status" value="1"/>
</dbReference>
<gene>
    <name evidence="8" type="primary">fmt</name>
    <name evidence="11" type="ORF">ICW73_01640</name>
</gene>
<dbReference type="CDD" id="cd08646">
    <property type="entry name" value="FMT_core_Met-tRNA-FMT_N"/>
    <property type="match status" value="1"/>
</dbReference>
<accession>A0A7H1AYW8</accession>
<comment type="function">
    <text evidence="1 8">Attaches a formyl group to the free amino group of methionyl-tRNA(fMet). The formyl group appears to play a dual role in the initiator identity of N-formylmethionyl-tRNA by promoting its recognition by IF2 and preventing the misappropriation of this tRNA by the elongation apparatus.</text>
</comment>
<dbReference type="AlphaFoldDB" id="A0A7H1AYW8"/>
<dbReference type="InterPro" id="IPR005794">
    <property type="entry name" value="Fmt"/>
</dbReference>
<keyword evidence="5 8" id="KW-0808">Transferase</keyword>
<dbReference type="NCBIfam" id="TIGR00460">
    <property type="entry name" value="fmt"/>
    <property type="match status" value="1"/>
</dbReference>
<dbReference type="PROSITE" id="PS00373">
    <property type="entry name" value="GART"/>
    <property type="match status" value="1"/>
</dbReference>
<evidence type="ECO:0000256" key="2">
    <source>
        <dbReference type="ARBA" id="ARBA00010699"/>
    </source>
</evidence>
<dbReference type="EMBL" id="CP061275">
    <property type="protein sequence ID" value="QNS01673.1"/>
    <property type="molecule type" value="Genomic_DNA"/>
</dbReference>
<feature type="domain" description="Formyl transferase C-terminal" evidence="10">
    <location>
        <begin position="206"/>
        <end position="304"/>
    </location>
</feature>
<name>A0A7H1AYW8_9GAMM</name>
<evidence type="ECO:0000313" key="11">
    <source>
        <dbReference type="EMBL" id="QNS01673.1"/>
    </source>
</evidence>
<dbReference type="InterPro" id="IPR002376">
    <property type="entry name" value="Formyl_transf_N"/>
</dbReference>
<evidence type="ECO:0000313" key="12">
    <source>
        <dbReference type="Proteomes" id="UP000516346"/>
    </source>
</evidence>
<organism evidence="11 12">
    <name type="scientific">Buchnera aphidicola</name>
    <name type="common">Pentalonia nigronervosa</name>
    <dbReference type="NCBI Taxonomy" id="1309793"/>
    <lineage>
        <taxon>Bacteria</taxon>
        <taxon>Pseudomonadati</taxon>
        <taxon>Pseudomonadota</taxon>
        <taxon>Gammaproteobacteria</taxon>
        <taxon>Enterobacterales</taxon>
        <taxon>Erwiniaceae</taxon>
        <taxon>Buchnera</taxon>
    </lineage>
</organism>
<dbReference type="SUPFAM" id="SSF50486">
    <property type="entry name" value="FMT C-terminal domain-like"/>
    <property type="match status" value="1"/>
</dbReference>
<evidence type="ECO:0000256" key="6">
    <source>
        <dbReference type="ARBA" id="ARBA00022917"/>
    </source>
</evidence>
<dbReference type="InterPro" id="IPR001555">
    <property type="entry name" value="GART_AS"/>
</dbReference>
<evidence type="ECO:0000256" key="7">
    <source>
        <dbReference type="ARBA" id="ARBA00048558"/>
    </source>
</evidence>
<feature type="domain" description="Formyl transferase N-terminal" evidence="9">
    <location>
        <begin position="5"/>
        <end position="182"/>
    </location>
</feature>
<evidence type="ECO:0000259" key="9">
    <source>
        <dbReference type="Pfam" id="PF00551"/>
    </source>
</evidence>
<dbReference type="InterPro" id="IPR037022">
    <property type="entry name" value="Formyl_trans_C_sf"/>
</dbReference>
<dbReference type="InterPro" id="IPR044135">
    <property type="entry name" value="Met-tRNA-FMT_C"/>
</dbReference>
<dbReference type="HAMAP" id="MF_00182">
    <property type="entry name" value="Formyl_trans"/>
    <property type="match status" value="1"/>
</dbReference>
<evidence type="ECO:0000259" key="10">
    <source>
        <dbReference type="Pfam" id="PF02911"/>
    </source>
</evidence>
<evidence type="ECO:0000256" key="4">
    <source>
        <dbReference type="ARBA" id="ARBA00016014"/>
    </source>
</evidence>
<dbReference type="GO" id="GO:0004479">
    <property type="term" value="F:methionyl-tRNA formyltransferase activity"/>
    <property type="evidence" value="ECO:0007669"/>
    <property type="project" value="UniProtKB-UniRule"/>
</dbReference>
<evidence type="ECO:0000256" key="5">
    <source>
        <dbReference type="ARBA" id="ARBA00022679"/>
    </source>
</evidence>
<evidence type="ECO:0000256" key="8">
    <source>
        <dbReference type="HAMAP-Rule" id="MF_00182"/>
    </source>
</evidence>
<dbReference type="InterPro" id="IPR011034">
    <property type="entry name" value="Formyl_transferase-like_C_sf"/>
</dbReference>
<dbReference type="Pfam" id="PF00551">
    <property type="entry name" value="Formyl_trans_N"/>
    <property type="match status" value="1"/>
</dbReference>
<dbReference type="CDD" id="cd08704">
    <property type="entry name" value="Met_tRNA_FMT_C"/>
    <property type="match status" value="1"/>
</dbReference>
<dbReference type="Gene3D" id="3.10.25.10">
    <property type="entry name" value="Formyl transferase, C-terminal domain"/>
    <property type="match status" value="1"/>
</dbReference>
<reference evidence="11 12" key="1">
    <citation type="submission" date="2020-09" db="EMBL/GenBank/DDBJ databases">
        <title>Genome sequence of the banana aphid, Pentalonia nigronervosa Coquerel (Hemiptera: Aphididae) and its symbionts.</title>
        <authorList>
            <person name="Mathers T.C."/>
            <person name="Mugford S.T."/>
            <person name="Hogenhout S.A."/>
            <person name="Tripathi L."/>
        </authorList>
    </citation>
    <scope>NUCLEOTIDE SEQUENCE [LARGE SCALE GENOMIC DNA]</scope>
    <source>
        <strain evidence="11">Ba4</strain>
    </source>
</reference>
<dbReference type="InterPro" id="IPR036477">
    <property type="entry name" value="Formyl_transf_N_sf"/>
</dbReference>
<feature type="binding site" evidence="8">
    <location>
        <begin position="112"/>
        <end position="115"/>
    </location>
    <ligand>
        <name>(6S)-5,6,7,8-tetrahydrofolate</name>
        <dbReference type="ChEBI" id="CHEBI:57453"/>
    </ligand>
</feature>
<evidence type="ECO:0000256" key="1">
    <source>
        <dbReference type="ARBA" id="ARBA00002606"/>
    </source>
</evidence>
<evidence type="ECO:0000256" key="3">
    <source>
        <dbReference type="ARBA" id="ARBA00012261"/>
    </source>
</evidence>
<dbReference type="PANTHER" id="PTHR11138:SF5">
    <property type="entry name" value="METHIONYL-TRNA FORMYLTRANSFERASE, MITOCHONDRIAL"/>
    <property type="match status" value="1"/>
</dbReference>
<dbReference type="Pfam" id="PF02911">
    <property type="entry name" value="Formyl_trans_C"/>
    <property type="match status" value="1"/>
</dbReference>
<dbReference type="EC" id="2.1.2.9" evidence="3 8"/>
<dbReference type="Proteomes" id="UP000516346">
    <property type="component" value="Chromosome"/>
</dbReference>